<keyword evidence="4" id="KW-1185">Reference proteome</keyword>
<feature type="transmembrane region" description="Helical" evidence="1">
    <location>
        <begin position="47"/>
        <end position="65"/>
    </location>
</feature>
<dbReference type="AlphaFoldDB" id="A0A7W8VDR3"/>
<accession>A0A7W8VDR3</accession>
<protein>
    <recommendedName>
        <fullName evidence="2">VanZ-like domain-containing protein</fullName>
    </recommendedName>
</protein>
<comment type="caution">
    <text evidence="3">The sequence shown here is derived from an EMBL/GenBank/DDBJ whole genome shotgun (WGS) entry which is preliminary data.</text>
</comment>
<evidence type="ECO:0000313" key="3">
    <source>
        <dbReference type="EMBL" id="MBB5432776.1"/>
    </source>
</evidence>
<dbReference type="Proteomes" id="UP000572635">
    <property type="component" value="Unassembled WGS sequence"/>
</dbReference>
<keyword evidence="1" id="KW-0812">Transmembrane</keyword>
<feature type="transmembrane region" description="Helical" evidence="1">
    <location>
        <begin position="288"/>
        <end position="306"/>
    </location>
</feature>
<dbReference type="EMBL" id="JACHDB010000001">
    <property type="protein sequence ID" value="MBB5432776.1"/>
    <property type="molecule type" value="Genomic_DNA"/>
</dbReference>
<dbReference type="Pfam" id="PF04892">
    <property type="entry name" value="VanZ"/>
    <property type="match status" value="1"/>
</dbReference>
<feature type="transmembrane region" description="Helical" evidence="1">
    <location>
        <begin position="124"/>
        <end position="146"/>
    </location>
</feature>
<feature type="transmembrane region" description="Helical" evidence="1">
    <location>
        <begin position="158"/>
        <end position="179"/>
    </location>
</feature>
<evidence type="ECO:0000256" key="1">
    <source>
        <dbReference type="SAM" id="Phobius"/>
    </source>
</evidence>
<sequence length="367" mass="37379">MGGFFEAGAGTGGIAAPAAAVAVAVCCAVFLRLHLGRYGRIAGWPGRVTMAVLLTGIGVGAYAVWPLPAPAECAAEPLTAPFSLGGPGLPAGEVFRHAALAFAVPVPVGLLARYRYRRGVLSTVLLGALLALAVEAVQATGVLGALPCPHRVAAADDVLLGAAGALAGWLLGLAADRVLPRPWPSGLADLFPPGLGRRAAGHLIDLVLWWYGTLLVAALAVRAGVAPLPESELHTAALIAAAVLFGLVQPLLRGDRSTPGRACLRLATASAGPLPAPASRPRVLVRSLLLYAPVTVLFAVDLHWWALLVPIAHGLPALARADGTGLADLLCGTRTATRAWTEGGGLPAKLIRYAPPAEPRAPAPRAG</sequence>
<feature type="transmembrane region" description="Helical" evidence="1">
    <location>
        <begin position="200"/>
        <end position="221"/>
    </location>
</feature>
<proteinExistence type="predicted"/>
<dbReference type="InterPro" id="IPR006976">
    <property type="entry name" value="VanZ-like"/>
</dbReference>
<keyword evidence="1" id="KW-0472">Membrane</keyword>
<evidence type="ECO:0000259" key="2">
    <source>
        <dbReference type="Pfam" id="PF04892"/>
    </source>
</evidence>
<feature type="transmembrane region" description="Helical" evidence="1">
    <location>
        <begin position="233"/>
        <end position="252"/>
    </location>
</feature>
<keyword evidence="1" id="KW-1133">Transmembrane helix</keyword>
<feature type="domain" description="VanZ-like" evidence="2">
    <location>
        <begin position="102"/>
        <end position="171"/>
    </location>
</feature>
<dbReference type="RefSeq" id="WP_184392298.1">
    <property type="nucleotide sequence ID" value="NZ_BAAAJD010000186.1"/>
</dbReference>
<gene>
    <name evidence="3" type="ORF">HDA36_002860</name>
</gene>
<reference evidence="3 4" key="1">
    <citation type="submission" date="2020-08" db="EMBL/GenBank/DDBJ databases">
        <title>Sequencing the genomes of 1000 actinobacteria strains.</title>
        <authorList>
            <person name="Klenk H.-P."/>
        </authorList>
    </citation>
    <scope>NUCLEOTIDE SEQUENCE [LARGE SCALE GENOMIC DNA]</scope>
    <source>
        <strain evidence="3 4">DSM 44551</strain>
    </source>
</reference>
<feature type="transmembrane region" description="Helical" evidence="1">
    <location>
        <begin position="14"/>
        <end position="35"/>
    </location>
</feature>
<evidence type="ECO:0000313" key="4">
    <source>
        <dbReference type="Proteomes" id="UP000572635"/>
    </source>
</evidence>
<feature type="transmembrane region" description="Helical" evidence="1">
    <location>
        <begin position="94"/>
        <end position="112"/>
    </location>
</feature>
<organism evidence="3 4">
    <name type="scientific">Nocardiopsis composta</name>
    <dbReference type="NCBI Taxonomy" id="157465"/>
    <lineage>
        <taxon>Bacteria</taxon>
        <taxon>Bacillati</taxon>
        <taxon>Actinomycetota</taxon>
        <taxon>Actinomycetes</taxon>
        <taxon>Streptosporangiales</taxon>
        <taxon>Nocardiopsidaceae</taxon>
        <taxon>Nocardiopsis</taxon>
    </lineage>
</organism>
<name>A0A7W8VDR3_9ACTN</name>